<accession>A0A182Y893</accession>
<dbReference type="Proteomes" id="UP000076408">
    <property type="component" value="Unassembled WGS sequence"/>
</dbReference>
<reference evidence="2" key="1">
    <citation type="journal article" date="2014" name="Genome Biol.">
        <title>Genome analysis of a major urban malaria vector mosquito, Anopheles stephensi.</title>
        <authorList>
            <person name="Jiang X."/>
            <person name="Peery A."/>
            <person name="Hall A.B."/>
            <person name="Sharma A."/>
            <person name="Chen X.G."/>
            <person name="Waterhouse R.M."/>
            <person name="Komissarov A."/>
            <person name="Riehle M.M."/>
            <person name="Shouche Y."/>
            <person name="Sharakhova M.V."/>
            <person name="Lawson D."/>
            <person name="Pakpour N."/>
            <person name="Arensburger P."/>
            <person name="Davidson V.L."/>
            <person name="Eiglmeier K."/>
            <person name="Emrich S."/>
            <person name="George P."/>
            <person name="Kennedy R.C."/>
            <person name="Mane S.P."/>
            <person name="Maslen G."/>
            <person name="Oringanje C."/>
            <person name="Qi Y."/>
            <person name="Settlage R."/>
            <person name="Tojo M."/>
            <person name="Tubio J.M."/>
            <person name="Unger M.F."/>
            <person name="Wang B."/>
            <person name="Vernick K.D."/>
            <person name="Ribeiro J.M."/>
            <person name="James A.A."/>
            <person name="Michel K."/>
            <person name="Riehle M.A."/>
            <person name="Luckhart S."/>
            <person name="Sharakhov I.V."/>
            <person name="Tu Z."/>
        </authorList>
    </citation>
    <scope>NUCLEOTIDE SEQUENCE [LARGE SCALE GENOMIC DNA]</scope>
    <source>
        <strain evidence="2">Indian</strain>
    </source>
</reference>
<dbReference type="EnsemblMetazoa" id="ASTEI04679-RA">
    <property type="protein sequence ID" value="ASTEI04679-PA"/>
    <property type="gene ID" value="ASTEI04679"/>
</dbReference>
<evidence type="ECO:0000313" key="1">
    <source>
        <dbReference type="EnsemblMetazoa" id="ASTEI04679-PA"/>
    </source>
</evidence>
<name>A0A182Y893_ANOST</name>
<proteinExistence type="predicted"/>
<reference evidence="1" key="2">
    <citation type="submission" date="2020-05" db="UniProtKB">
        <authorList>
            <consortium name="EnsemblMetazoa"/>
        </authorList>
    </citation>
    <scope>IDENTIFICATION</scope>
    <source>
        <strain evidence="1">Indian</strain>
    </source>
</reference>
<evidence type="ECO:0000313" key="2">
    <source>
        <dbReference type="Proteomes" id="UP000076408"/>
    </source>
</evidence>
<dbReference type="VEuPathDB" id="VectorBase:ASTEI04679"/>
<dbReference type="AlphaFoldDB" id="A0A182Y893"/>
<sequence length="52" mass="6007">MLYCWCGLRVPLKRVYGSQGLITRAEKTWCMVYTALPSAPFLIICCSKREHL</sequence>
<keyword evidence="2" id="KW-1185">Reference proteome</keyword>
<organism evidence="1 2">
    <name type="scientific">Anopheles stephensi</name>
    <name type="common">Indo-Pakistan malaria mosquito</name>
    <dbReference type="NCBI Taxonomy" id="30069"/>
    <lineage>
        <taxon>Eukaryota</taxon>
        <taxon>Metazoa</taxon>
        <taxon>Ecdysozoa</taxon>
        <taxon>Arthropoda</taxon>
        <taxon>Hexapoda</taxon>
        <taxon>Insecta</taxon>
        <taxon>Pterygota</taxon>
        <taxon>Neoptera</taxon>
        <taxon>Endopterygota</taxon>
        <taxon>Diptera</taxon>
        <taxon>Nematocera</taxon>
        <taxon>Culicoidea</taxon>
        <taxon>Culicidae</taxon>
        <taxon>Anophelinae</taxon>
        <taxon>Anopheles</taxon>
    </lineage>
</organism>
<protein>
    <submittedName>
        <fullName evidence="1">Uncharacterized protein</fullName>
    </submittedName>
</protein>